<evidence type="ECO:0000256" key="1">
    <source>
        <dbReference type="SAM" id="MobiDB-lite"/>
    </source>
</evidence>
<dbReference type="AlphaFoldDB" id="A0A9W8GRJ1"/>
<reference evidence="3" key="1">
    <citation type="submission" date="2022-07" db="EMBL/GenBank/DDBJ databases">
        <title>Phylogenomic reconstructions and comparative analyses of Kickxellomycotina fungi.</title>
        <authorList>
            <person name="Reynolds N.K."/>
            <person name="Stajich J.E."/>
            <person name="Barry K."/>
            <person name="Grigoriev I.V."/>
            <person name="Crous P."/>
            <person name="Smith M.E."/>
        </authorList>
    </citation>
    <scope>NUCLEOTIDE SEQUENCE</scope>
    <source>
        <strain evidence="3">BCRC 34297</strain>
    </source>
</reference>
<dbReference type="Pfam" id="PF14033">
    <property type="entry name" value="DUF4246"/>
    <property type="match status" value="1"/>
</dbReference>
<dbReference type="EMBL" id="JANBUH010000920">
    <property type="protein sequence ID" value="KAJ2748956.1"/>
    <property type="molecule type" value="Genomic_DNA"/>
</dbReference>
<dbReference type="OrthoDB" id="415532at2759"/>
<feature type="region of interest" description="Disordered" evidence="1">
    <location>
        <begin position="1"/>
        <end position="23"/>
    </location>
</feature>
<organism evidence="3 4">
    <name type="scientific">Coemansia pectinata</name>
    <dbReference type="NCBI Taxonomy" id="1052879"/>
    <lineage>
        <taxon>Eukaryota</taxon>
        <taxon>Fungi</taxon>
        <taxon>Fungi incertae sedis</taxon>
        <taxon>Zoopagomycota</taxon>
        <taxon>Kickxellomycotina</taxon>
        <taxon>Kickxellomycetes</taxon>
        <taxon>Kickxellales</taxon>
        <taxon>Kickxellaceae</taxon>
        <taxon>Coemansia</taxon>
    </lineage>
</organism>
<proteinExistence type="predicted"/>
<feature type="domain" description="DUF4246" evidence="2">
    <location>
        <begin position="84"/>
        <end position="553"/>
    </location>
</feature>
<accession>A0A9W8GRJ1</accession>
<dbReference type="InterPro" id="IPR025340">
    <property type="entry name" value="DUF4246"/>
</dbReference>
<dbReference type="PANTHER" id="PTHR33119">
    <property type="entry name" value="IFI3P"/>
    <property type="match status" value="1"/>
</dbReference>
<protein>
    <recommendedName>
        <fullName evidence="2">DUF4246 domain-containing protein</fullName>
    </recommendedName>
</protein>
<dbReference type="PANTHER" id="PTHR33119:SF1">
    <property type="entry name" value="FE2OG DIOXYGENASE DOMAIN-CONTAINING PROTEIN"/>
    <property type="match status" value="1"/>
</dbReference>
<evidence type="ECO:0000313" key="4">
    <source>
        <dbReference type="Proteomes" id="UP001140011"/>
    </source>
</evidence>
<evidence type="ECO:0000313" key="3">
    <source>
        <dbReference type="EMBL" id="KAJ2748956.1"/>
    </source>
</evidence>
<comment type="caution">
    <text evidence="3">The sequence shown here is derived from an EMBL/GenBank/DDBJ whole genome shotgun (WGS) entry which is preliminary data.</text>
</comment>
<feature type="non-terminal residue" evidence="3">
    <location>
        <position position="617"/>
    </location>
</feature>
<dbReference type="InterPro" id="IPR049192">
    <property type="entry name" value="DUF4246_C"/>
</dbReference>
<evidence type="ECO:0000259" key="2">
    <source>
        <dbReference type="Pfam" id="PF14033"/>
    </source>
</evidence>
<dbReference type="Proteomes" id="UP001140011">
    <property type="component" value="Unassembled WGS sequence"/>
</dbReference>
<sequence length="617" mass="70328">MNRNSTNAPNPPPTLDEHIRTDFPPGAIYNRSRKLIDTIYERRMRQMSSDIRSQSDWMEMINDADAHADWAAEASADGLTNAEFCYVLDELKYYKSLSSPGNNIRLSAADGMWISDALIDAETTEMLKRYAAILENVPDRQKDWHPDDCSRMLNLIDPSLYPLVYCQSWLCRQSSTSAQASLMSDMPVECPGSLRRWREMLSDASGSDSAYYLPPALPQKTDSVESAHDYDSEYDSNRLASGEQCASLSSESEADEQYGPYTSPNFCWLPSEFRVDDNGAVTIESYINNLHPVKHAALYPIIASIFSKFLPLLERVVTDLVHPRNPGVELNLYECYKCSRPEPEPESRSGRWAYLEYLDEVRAWKEDASFVDPQPKPFVAPKRLINPFKLHGRRLQAIVKLSSIELTPEAPSYSSEDWNLVGLANERIIATGIFFYDVANIIRCGLEFREALHANFYPQDNFEYDAMCFANDLSIEYDDSMNSVSQKLSGVDIYDGQCLVFPNTLQYQMPKFTRVNATKPGHCKMLTFYYVDPSTRIPSTETVPPQQKDWWREDVLSSEPFRSLPLLVIDGIMDEVDYPFSLDVAKELRDEMEAEAGYLLSDVSSEIFEPNFLFETL</sequence>
<keyword evidence="4" id="KW-1185">Reference proteome</keyword>
<gene>
    <name evidence="3" type="ORF">GGI19_005895</name>
</gene>
<name>A0A9W8GRJ1_9FUNG</name>